<keyword evidence="3" id="KW-1185">Reference proteome</keyword>
<feature type="transmembrane region" description="Helical" evidence="1">
    <location>
        <begin position="86"/>
        <end position="106"/>
    </location>
</feature>
<evidence type="ECO:0000256" key="1">
    <source>
        <dbReference type="SAM" id="Phobius"/>
    </source>
</evidence>
<feature type="transmembrane region" description="Helical" evidence="1">
    <location>
        <begin position="112"/>
        <end position="134"/>
    </location>
</feature>
<comment type="caution">
    <text evidence="2">The sequence shown here is derived from an EMBL/GenBank/DDBJ whole genome shotgun (WGS) entry which is preliminary data.</text>
</comment>
<evidence type="ECO:0008006" key="4">
    <source>
        <dbReference type="Google" id="ProtNLM"/>
    </source>
</evidence>
<name>A0ABQ8UU08_9EUKA</name>
<keyword evidence="1" id="KW-0812">Transmembrane</keyword>
<dbReference type="EMBL" id="JAPMOS010000002">
    <property type="protein sequence ID" value="KAJ4462610.1"/>
    <property type="molecule type" value="Genomic_DNA"/>
</dbReference>
<organism evidence="2 3">
    <name type="scientific">Paratrimastix pyriformis</name>
    <dbReference type="NCBI Taxonomy" id="342808"/>
    <lineage>
        <taxon>Eukaryota</taxon>
        <taxon>Metamonada</taxon>
        <taxon>Preaxostyla</taxon>
        <taxon>Paratrimastigidae</taxon>
        <taxon>Paratrimastix</taxon>
    </lineage>
</organism>
<protein>
    <recommendedName>
        <fullName evidence="4">Rod shape-determining protein MreD</fullName>
    </recommendedName>
</protein>
<reference evidence="2" key="1">
    <citation type="journal article" date="2022" name="bioRxiv">
        <title>Genomics of Preaxostyla Flagellates Illuminates Evolutionary Transitions and the Path Towards Mitochondrial Loss.</title>
        <authorList>
            <person name="Novak L.V.F."/>
            <person name="Treitli S.C."/>
            <person name="Pyrih J."/>
            <person name="Halakuc P."/>
            <person name="Pipaliya S.V."/>
            <person name="Vacek V."/>
            <person name="Brzon O."/>
            <person name="Soukal P."/>
            <person name="Eme L."/>
            <person name="Dacks J.B."/>
            <person name="Karnkowska A."/>
            <person name="Elias M."/>
            <person name="Hampl V."/>
        </authorList>
    </citation>
    <scope>NUCLEOTIDE SEQUENCE</scope>
    <source>
        <strain evidence="2">RCP-MX</strain>
    </source>
</reference>
<gene>
    <name evidence="2" type="ORF">PAPYR_602</name>
</gene>
<keyword evidence="1" id="KW-0472">Membrane</keyword>
<sequence>MRWIAVGSHWTLSIIHAAVYLAILWATLRVFTSPFSNIAGIVADIVLFLLPHSFPAWSFILPLTLAPSLLFYYSKWSRPFYPFFRLFLPYRWLGDVILLVLSDFAIGTPLNFYLSGLIGLTIRTTAMWAISYVLHSAHLIPAELARQFGVPALVRGLVALTLSVPINFARVWVLTKLREVLGFSEDEETK</sequence>
<dbReference type="Proteomes" id="UP001141327">
    <property type="component" value="Unassembled WGS sequence"/>
</dbReference>
<feature type="transmembrane region" description="Helical" evidence="1">
    <location>
        <begin position="6"/>
        <end position="27"/>
    </location>
</feature>
<keyword evidence="1" id="KW-1133">Transmembrane helix</keyword>
<evidence type="ECO:0000313" key="2">
    <source>
        <dbReference type="EMBL" id="KAJ4462610.1"/>
    </source>
</evidence>
<feature type="transmembrane region" description="Helical" evidence="1">
    <location>
        <begin position="34"/>
        <end position="50"/>
    </location>
</feature>
<feature type="transmembrane region" description="Helical" evidence="1">
    <location>
        <begin position="154"/>
        <end position="173"/>
    </location>
</feature>
<proteinExistence type="predicted"/>
<accession>A0ABQ8UU08</accession>
<evidence type="ECO:0000313" key="3">
    <source>
        <dbReference type="Proteomes" id="UP001141327"/>
    </source>
</evidence>